<evidence type="ECO:0000256" key="8">
    <source>
        <dbReference type="ARBA" id="ARBA00023157"/>
    </source>
</evidence>
<dbReference type="AlphaFoldDB" id="A0A1F5Z6T6"/>
<evidence type="ECO:0000256" key="9">
    <source>
        <dbReference type="ARBA" id="ARBA00023284"/>
    </source>
</evidence>
<keyword evidence="3 10" id="KW-0812">Transmembrane</keyword>
<dbReference type="InterPro" id="IPR012932">
    <property type="entry name" value="VKOR"/>
</dbReference>
<feature type="transmembrane region" description="Helical" evidence="10">
    <location>
        <begin position="12"/>
        <end position="35"/>
    </location>
</feature>
<sequence length="147" mass="16593">MAENIKLTKKVLNRIVFILSIIGVIIAVYVLYGFIKKTSIVCVNEGCEIVRKSPYSYPLGIPVPLVGLIGYFVLMILTFARSVSQDLKLLKAILAIAVFGVLFVGWFTYTEIFYIKAVCTWCAISALNMLIIFIIGLKMYQLERRTK</sequence>
<dbReference type="InterPro" id="IPR044698">
    <property type="entry name" value="VKOR/LTO1"/>
</dbReference>
<comment type="similarity">
    <text evidence="2">Belongs to the VKOR family.</text>
</comment>
<dbReference type="EMBL" id="MFJF01000005">
    <property type="protein sequence ID" value="OGG08158.1"/>
    <property type="molecule type" value="Genomic_DNA"/>
</dbReference>
<keyword evidence="5 10" id="KW-1133">Transmembrane helix</keyword>
<feature type="transmembrane region" description="Helical" evidence="10">
    <location>
        <begin position="55"/>
        <end position="77"/>
    </location>
</feature>
<evidence type="ECO:0000259" key="11">
    <source>
        <dbReference type="SMART" id="SM00756"/>
    </source>
</evidence>
<dbReference type="GO" id="GO:0048038">
    <property type="term" value="F:quinone binding"/>
    <property type="evidence" value="ECO:0007669"/>
    <property type="project" value="UniProtKB-KW"/>
</dbReference>
<evidence type="ECO:0000313" key="12">
    <source>
        <dbReference type="EMBL" id="OGG08158.1"/>
    </source>
</evidence>
<proteinExistence type="inferred from homology"/>
<evidence type="ECO:0000256" key="6">
    <source>
        <dbReference type="ARBA" id="ARBA00023002"/>
    </source>
</evidence>
<organism evidence="12 13">
    <name type="scientific">Candidatus Gottesmanbacteria bacterium RIFCSPHIGHO2_01_FULL_40_15</name>
    <dbReference type="NCBI Taxonomy" id="1798376"/>
    <lineage>
        <taxon>Bacteria</taxon>
        <taxon>Candidatus Gottesmaniibacteriota</taxon>
    </lineage>
</organism>
<evidence type="ECO:0000256" key="2">
    <source>
        <dbReference type="ARBA" id="ARBA00006214"/>
    </source>
</evidence>
<feature type="transmembrane region" description="Helical" evidence="10">
    <location>
        <begin position="89"/>
        <end position="107"/>
    </location>
</feature>
<dbReference type="PANTHER" id="PTHR34573:SF1">
    <property type="entry name" value="VITAMIN K EPOXIDE REDUCTASE DOMAIN-CONTAINING PROTEIN"/>
    <property type="match status" value="1"/>
</dbReference>
<keyword evidence="9" id="KW-0676">Redox-active center</keyword>
<evidence type="ECO:0000256" key="10">
    <source>
        <dbReference type="SAM" id="Phobius"/>
    </source>
</evidence>
<evidence type="ECO:0000256" key="3">
    <source>
        <dbReference type="ARBA" id="ARBA00022692"/>
    </source>
</evidence>
<evidence type="ECO:0000256" key="4">
    <source>
        <dbReference type="ARBA" id="ARBA00022719"/>
    </source>
</evidence>
<keyword evidence="7 10" id="KW-0472">Membrane</keyword>
<accession>A0A1F5Z6T6</accession>
<comment type="subcellular location">
    <subcellularLocation>
        <location evidence="1">Membrane</location>
        <topology evidence="1">Multi-pass membrane protein</topology>
    </subcellularLocation>
</comment>
<dbReference type="GO" id="GO:0016491">
    <property type="term" value="F:oxidoreductase activity"/>
    <property type="evidence" value="ECO:0007669"/>
    <property type="project" value="UniProtKB-KW"/>
</dbReference>
<dbReference type="SMART" id="SM00756">
    <property type="entry name" value="VKc"/>
    <property type="match status" value="1"/>
</dbReference>
<evidence type="ECO:0000313" key="13">
    <source>
        <dbReference type="Proteomes" id="UP000177354"/>
    </source>
</evidence>
<protein>
    <recommendedName>
        <fullName evidence="11">Vitamin K epoxide reductase domain-containing protein</fullName>
    </recommendedName>
</protein>
<dbReference type="InterPro" id="IPR038354">
    <property type="entry name" value="VKOR_sf"/>
</dbReference>
<reference evidence="12 13" key="1">
    <citation type="journal article" date="2016" name="Nat. Commun.">
        <title>Thousands of microbial genomes shed light on interconnected biogeochemical processes in an aquifer system.</title>
        <authorList>
            <person name="Anantharaman K."/>
            <person name="Brown C.T."/>
            <person name="Hug L.A."/>
            <person name="Sharon I."/>
            <person name="Castelle C.J."/>
            <person name="Probst A.J."/>
            <person name="Thomas B.C."/>
            <person name="Singh A."/>
            <person name="Wilkins M.J."/>
            <person name="Karaoz U."/>
            <person name="Brodie E.L."/>
            <person name="Williams K.H."/>
            <person name="Hubbard S.S."/>
            <person name="Banfield J.F."/>
        </authorList>
    </citation>
    <scope>NUCLEOTIDE SEQUENCE [LARGE SCALE GENOMIC DNA]</scope>
</reference>
<keyword evidence="4" id="KW-0874">Quinone</keyword>
<keyword evidence="8" id="KW-1015">Disulfide bond</keyword>
<gene>
    <name evidence="12" type="ORF">A2777_02110</name>
</gene>
<dbReference type="PANTHER" id="PTHR34573">
    <property type="entry name" value="VKC DOMAIN-CONTAINING PROTEIN"/>
    <property type="match status" value="1"/>
</dbReference>
<comment type="caution">
    <text evidence="12">The sequence shown here is derived from an EMBL/GenBank/DDBJ whole genome shotgun (WGS) entry which is preliminary data.</text>
</comment>
<dbReference type="CDD" id="cd12916">
    <property type="entry name" value="VKOR_1"/>
    <property type="match status" value="1"/>
</dbReference>
<evidence type="ECO:0000256" key="7">
    <source>
        <dbReference type="ARBA" id="ARBA00023136"/>
    </source>
</evidence>
<feature type="transmembrane region" description="Helical" evidence="10">
    <location>
        <begin position="113"/>
        <end position="137"/>
    </location>
</feature>
<dbReference type="Pfam" id="PF07884">
    <property type="entry name" value="VKOR"/>
    <property type="match status" value="1"/>
</dbReference>
<feature type="domain" description="Vitamin K epoxide reductase" evidence="11">
    <location>
        <begin position="9"/>
        <end position="140"/>
    </location>
</feature>
<dbReference type="Gene3D" id="1.20.1440.130">
    <property type="entry name" value="VKOR domain"/>
    <property type="match status" value="1"/>
</dbReference>
<dbReference type="GO" id="GO:0016020">
    <property type="term" value="C:membrane"/>
    <property type="evidence" value="ECO:0007669"/>
    <property type="project" value="UniProtKB-SubCell"/>
</dbReference>
<name>A0A1F5Z6T6_9BACT</name>
<keyword evidence="6" id="KW-0560">Oxidoreductase</keyword>
<evidence type="ECO:0000256" key="1">
    <source>
        <dbReference type="ARBA" id="ARBA00004141"/>
    </source>
</evidence>
<dbReference type="Proteomes" id="UP000177354">
    <property type="component" value="Unassembled WGS sequence"/>
</dbReference>
<evidence type="ECO:0000256" key="5">
    <source>
        <dbReference type="ARBA" id="ARBA00022989"/>
    </source>
</evidence>